<comment type="pathway">
    <text evidence="2 15">Protein modification; protein ubiquitination.</text>
</comment>
<evidence type="ECO:0000256" key="10">
    <source>
        <dbReference type="ARBA" id="ARBA00022786"/>
    </source>
</evidence>
<dbReference type="EC" id="2.3.2.27" evidence="15"/>
<keyword evidence="13 15" id="KW-0539">Nucleus</keyword>
<feature type="repeat" description="WD" evidence="14">
    <location>
        <begin position="251"/>
        <end position="289"/>
    </location>
</feature>
<dbReference type="Proteomes" id="UP000009131">
    <property type="component" value="Unassembled WGS sequence"/>
</dbReference>
<dbReference type="GO" id="GO:0000974">
    <property type="term" value="C:Prp19 complex"/>
    <property type="evidence" value="ECO:0007669"/>
    <property type="project" value="UniProtKB-UniRule"/>
</dbReference>
<dbReference type="PROSITE" id="PS51698">
    <property type="entry name" value="U_BOX"/>
    <property type="match status" value="1"/>
</dbReference>
<sequence length="489" mass="51878">MFCAISGGPPIYPVVSVKSGLIYEKELIVKYIRENDGKDPVTGQELAEEDLIDVKTSPSAPAAPPRPPTLSSVPSLLHALQNEWNALMLETHALRKTTTQLRQELSHALYKEDAAMRVLARIMKERDQARDALASVQTTLGVAPANGTADTEMSDEAVSSKLPESVTQRITQTSESLSATRKKRKPAADWATPTDVKAFAPKEVIPSMHSAKPAGITALDIARDSNLVLTGGNDKHAQIYDRKAGKILATLKGHTKKVTAALFVDSDASLDLPKHVITASADKSIRIWSAPDAGSKSKASYVVQATLTDHTSDVTGLAIHPCGSLFASASLDGTWILYDLEGEAPANVLSITVPGSIPCTSIAWHPDGVLLGVGLEDGQLRVYNVPQSSEAATFSAHADKSAGAVVSLDFSENGYILASAAANVGAAIEIFDLRKLANTRSIELATPTSKVNKVAFDASAQFLAAVGSEANLYQNKTWETLLSSSTNEA</sequence>
<dbReference type="GO" id="GO:0005737">
    <property type="term" value="C:cytoplasm"/>
    <property type="evidence" value="ECO:0007669"/>
    <property type="project" value="TreeGrafter"/>
</dbReference>
<evidence type="ECO:0000256" key="2">
    <source>
        <dbReference type="ARBA" id="ARBA00004906"/>
    </source>
</evidence>
<dbReference type="Pfam" id="PF08606">
    <property type="entry name" value="Prp19"/>
    <property type="match status" value="1"/>
</dbReference>
<evidence type="ECO:0000256" key="6">
    <source>
        <dbReference type="ARBA" id="ARBA00022679"/>
    </source>
</evidence>
<dbReference type="SMART" id="SM00320">
    <property type="entry name" value="WD40"/>
    <property type="match status" value="6"/>
</dbReference>
<organism evidence="18 19">
    <name type="scientific">Mixia osmundae (strain CBS 9802 / IAM 14324 / JCM 22182 / KY 12970)</name>
    <dbReference type="NCBI Taxonomy" id="764103"/>
    <lineage>
        <taxon>Eukaryota</taxon>
        <taxon>Fungi</taxon>
        <taxon>Dikarya</taxon>
        <taxon>Basidiomycota</taxon>
        <taxon>Pucciniomycotina</taxon>
        <taxon>Mixiomycetes</taxon>
        <taxon>Mixiales</taxon>
        <taxon>Mixiaceae</taxon>
        <taxon>Mixia</taxon>
    </lineage>
</organism>
<evidence type="ECO:0000256" key="12">
    <source>
        <dbReference type="ARBA" id="ARBA00023204"/>
    </source>
</evidence>
<feature type="domain" description="U-box" evidence="17">
    <location>
        <begin position="1"/>
        <end position="74"/>
    </location>
</feature>
<evidence type="ECO:0000313" key="18">
    <source>
        <dbReference type="EMBL" id="GAA99166.1"/>
    </source>
</evidence>
<keyword evidence="11 15" id="KW-0508">mRNA splicing</keyword>
<evidence type="ECO:0000256" key="5">
    <source>
        <dbReference type="ARBA" id="ARBA00022664"/>
    </source>
</evidence>
<evidence type="ECO:0000256" key="13">
    <source>
        <dbReference type="ARBA" id="ARBA00023242"/>
    </source>
</evidence>
<dbReference type="GO" id="GO:0000398">
    <property type="term" value="P:mRNA splicing, via spliceosome"/>
    <property type="evidence" value="ECO:0007669"/>
    <property type="project" value="InterPro"/>
</dbReference>
<dbReference type="PANTHER" id="PTHR43995">
    <property type="entry name" value="PRE-MRNA-PROCESSING FACTOR 19"/>
    <property type="match status" value="1"/>
</dbReference>
<comment type="similarity">
    <text evidence="3 15">Belongs to the WD repeat PRP19 family.</text>
</comment>
<proteinExistence type="inferred from homology"/>
<dbReference type="eggNOG" id="KOG0289">
    <property type="taxonomic scope" value="Eukaryota"/>
</dbReference>
<dbReference type="GO" id="GO:0006281">
    <property type="term" value="P:DNA repair"/>
    <property type="evidence" value="ECO:0007669"/>
    <property type="project" value="UniProtKB-KW"/>
</dbReference>
<keyword evidence="9 15" id="KW-0227">DNA damage</keyword>
<dbReference type="Pfam" id="PF00400">
    <property type="entry name" value="WD40"/>
    <property type="match status" value="3"/>
</dbReference>
<dbReference type="SUPFAM" id="SSF50978">
    <property type="entry name" value="WD40 repeat-like"/>
    <property type="match status" value="1"/>
</dbReference>
<evidence type="ECO:0000259" key="17">
    <source>
        <dbReference type="PROSITE" id="PS51698"/>
    </source>
</evidence>
<protein>
    <recommendedName>
        <fullName evidence="15">Pre-mRNA-processing factor 19</fullName>
        <ecNumber evidence="15">2.3.2.27</ecNumber>
    </recommendedName>
</protein>
<comment type="function">
    <text evidence="15">Ubiquitin-protein ligase which is mainly involved pre-mRNA splicing and DNA repair. Required for pre-mRNA splicing as component of the spliceosome.</text>
</comment>
<evidence type="ECO:0000256" key="1">
    <source>
        <dbReference type="ARBA" id="ARBA00004123"/>
    </source>
</evidence>
<feature type="region of interest" description="Disordered" evidence="16">
    <location>
        <begin position="168"/>
        <end position="189"/>
    </location>
</feature>
<keyword evidence="6 15" id="KW-0808">Transferase</keyword>
<keyword evidence="4 14" id="KW-0853">WD repeat</keyword>
<keyword evidence="10 15" id="KW-0833">Ubl conjugation pathway</keyword>
<dbReference type="PROSITE" id="PS50082">
    <property type="entry name" value="WD_REPEATS_2"/>
    <property type="match status" value="2"/>
</dbReference>
<dbReference type="GO" id="GO:0070534">
    <property type="term" value="P:protein K63-linked ubiquitination"/>
    <property type="evidence" value="ECO:0007669"/>
    <property type="project" value="UniProtKB-UniRule"/>
</dbReference>
<dbReference type="STRING" id="764103.G7E947"/>
<dbReference type="UniPathway" id="UPA00143"/>
<dbReference type="InterPro" id="IPR013083">
    <property type="entry name" value="Znf_RING/FYVE/PHD"/>
</dbReference>
<evidence type="ECO:0000256" key="7">
    <source>
        <dbReference type="ARBA" id="ARBA00022728"/>
    </source>
</evidence>
<evidence type="ECO:0000256" key="11">
    <source>
        <dbReference type="ARBA" id="ARBA00023187"/>
    </source>
</evidence>
<reference evidence="18 19" key="1">
    <citation type="journal article" date="2011" name="J. Gen. Appl. Microbiol.">
        <title>Draft genome sequencing of the enigmatic basidiomycete Mixia osmundae.</title>
        <authorList>
            <person name="Nishida H."/>
            <person name="Nagatsuka Y."/>
            <person name="Sugiyama J."/>
        </authorList>
    </citation>
    <scope>NUCLEOTIDE SEQUENCE [LARGE SCALE GENOMIC DNA]</scope>
    <source>
        <strain evidence="19">CBS 9802 / IAM 14324 / JCM 22182 / KY 12970</strain>
    </source>
</reference>
<feature type="non-terminal residue" evidence="18">
    <location>
        <position position="489"/>
    </location>
</feature>
<comment type="catalytic activity">
    <reaction evidence="15">
        <text>S-ubiquitinyl-[E2 ubiquitin-conjugating enzyme]-L-cysteine + [acceptor protein]-L-lysine = [E2 ubiquitin-conjugating enzyme]-L-cysteine + N(6)-ubiquitinyl-[acceptor protein]-L-lysine.</text>
        <dbReference type="EC" id="2.3.2.27"/>
    </reaction>
</comment>
<evidence type="ECO:0000256" key="14">
    <source>
        <dbReference type="PROSITE-ProRule" id="PRU00221"/>
    </source>
</evidence>
<dbReference type="InterPro" id="IPR038959">
    <property type="entry name" value="Prp19"/>
</dbReference>
<dbReference type="SUPFAM" id="SSF57850">
    <property type="entry name" value="RING/U-box"/>
    <property type="match status" value="1"/>
</dbReference>
<dbReference type="Gene3D" id="2.130.10.10">
    <property type="entry name" value="YVTN repeat-like/Quinoprotein amine dehydrogenase"/>
    <property type="match status" value="1"/>
</dbReference>
<name>G7E947_MIXOS</name>
<keyword evidence="19" id="KW-1185">Reference proteome</keyword>
<dbReference type="GO" id="GO:0071006">
    <property type="term" value="C:U2-type catalytic step 1 spliceosome"/>
    <property type="evidence" value="ECO:0007669"/>
    <property type="project" value="TreeGrafter"/>
</dbReference>
<evidence type="ECO:0000313" key="19">
    <source>
        <dbReference type="Proteomes" id="UP000009131"/>
    </source>
</evidence>
<dbReference type="InterPro" id="IPR036322">
    <property type="entry name" value="WD40_repeat_dom_sf"/>
</dbReference>
<keyword evidence="7 15" id="KW-0747">Spliceosome</keyword>
<feature type="repeat" description="WD" evidence="14">
    <location>
        <begin position="307"/>
        <end position="348"/>
    </location>
</feature>
<evidence type="ECO:0000256" key="9">
    <source>
        <dbReference type="ARBA" id="ARBA00022763"/>
    </source>
</evidence>
<dbReference type="InterPro" id="IPR024977">
    <property type="entry name" value="Apc4-like_WD40_dom"/>
</dbReference>
<dbReference type="InterPro" id="IPR013915">
    <property type="entry name" value="Prp19_cc"/>
</dbReference>
<comment type="subunit">
    <text evidence="15">Homotetramer.</text>
</comment>
<comment type="caution">
    <text evidence="18">The sequence shown here is derived from an EMBL/GenBank/DDBJ whole genome shotgun (WGS) entry which is preliminary data.</text>
</comment>
<dbReference type="AlphaFoldDB" id="G7E947"/>
<dbReference type="CDD" id="cd16656">
    <property type="entry name" value="RING-Ubox_PRP19"/>
    <property type="match status" value="1"/>
</dbReference>
<dbReference type="InterPro" id="IPR003613">
    <property type="entry name" value="Ubox_domain"/>
</dbReference>
<gene>
    <name evidence="18" type="primary">Mo05858</name>
    <name evidence="18" type="ORF">E5Q_05858</name>
</gene>
<dbReference type="GO" id="GO:0061630">
    <property type="term" value="F:ubiquitin protein ligase activity"/>
    <property type="evidence" value="ECO:0007669"/>
    <property type="project" value="UniProtKB-UniRule"/>
</dbReference>
<feature type="compositionally biased region" description="Polar residues" evidence="16">
    <location>
        <begin position="168"/>
        <end position="179"/>
    </location>
</feature>
<dbReference type="InParanoid" id="G7E947"/>
<dbReference type="PANTHER" id="PTHR43995:SF1">
    <property type="entry name" value="PRE-MRNA-PROCESSING FACTOR 19"/>
    <property type="match status" value="1"/>
</dbReference>
<evidence type="ECO:0000256" key="8">
    <source>
        <dbReference type="ARBA" id="ARBA00022737"/>
    </source>
</evidence>
<keyword evidence="12 15" id="KW-0234">DNA repair</keyword>
<dbReference type="OrthoDB" id="687049at2759"/>
<dbReference type="InterPro" id="IPR055340">
    <property type="entry name" value="RING-Ubox_PRP19"/>
</dbReference>
<reference evidence="18 19" key="2">
    <citation type="journal article" date="2012" name="Open Biol.">
        <title>Characteristics of nucleosomes and linker DNA regions on the genome of the basidiomycete Mixia osmundae revealed by mono- and dinucleosome mapping.</title>
        <authorList>
            <person name="Nishida H."/>
            <person name="Kondo S."/>
            <person name="Matsumoto T."/>
            <person name="Suzuki Y."/>
            <person name="Yoshikawa H."/>
            <person name="Taylor T.D."/>
            <person name="Sugiyama J."/>
        </authorList>
    </citation>
    <scope>NUCLEOTIDE SEQUENCE [LARGE SCALE GENOMIC DNA]</scope>
    <source>
        <strain evidence="19">CBS 9802 / IAM 14324 / JCM 22182 / KY 12970</strain>
    </source>
</reference>
<dbReference type="FunCoup" id="G7E947">
    <property type="interactions" value="600"/>
</dbReference>
<accession>G7E947</accession>
<keyword evidence="8" id="KW-0677">Repeat</keyword>
<dbReference type="InterPro" id="IPR015943">
    <property type="entry name" value="WD40/YVTN_repeat-like_dom_sf"/>
</dbReference>
<dbReference type="HOGENOM" id="CLU_023894_0_1_1"/>
<evidence type="ECO:0000256" key="4">
    <source>
        <dbReference type="ARBA" id="ARBA00022574"/>
    </source>
</evidence>
<dbReference type="Pfam" id="PF12894">
    <property type="entry name" value="ANAPC4_WD40"/>
    <property type="match status" value="1"/>
</dbReference>
<evidence type="ECO:0000256" key="15">
    <source>
        <dbReference type="RuleBase" id="RU367101"/>
    </source>
</evidence>
<evidence type="ECO:0000256" key="3">
    <source>
        <dbReference type="ARBA" id="ARBA00006388"/>
    </source>
</evidence>
<keyword evidence="5 15" id="KW-0507">mRNA processing</keyword>
<comment type="subcellular location">
    <subcellularLocation>
        <location evidence="1 15">Nucleus</location>
    </subcellularLocation>
</comment>
<dbReference type="Gene3D" id="3.30.40.10">
    <property type="entry name" value="Zinc/RING finger domain, C3HC4 (zinc finger)"/>
    <property type="match status" value="1"/>
</dbReference>
<dbReference type="SMART" id="SM00504">
    <property type="entry name" value="Ubox"/>
    <property type="match status" value="1"/>
</dbReference>
<dbReference type="FunFam" id="3.30.40.10:FF:000027">
    <property type="entry name" value="Pre-mRNA-processing factor 19, putative"/>
    <property type="match status" value="1"/>
</dbReference>
<dbReference type="InterPro" id="IPR001680">
    <property type="entry name" value="WD40_rpt"/>
</dbReference>
<evidence type="ECO:0000256" key="16">
    <source>
        <dbReference type="SAM" id="MobiDB-lite"/>
    </source>
</evidence>
<dbReference type="EMBL" id="BABT02000220">
    <property type="protein sequence ID" value="GAA99166.1"/>
    <property type="molecule type" value="Genomic_DNA"/>
</dbReference>